<accession>A0AA89AQC6</accession>
<dbReference type="GO" id="GO:0000978">
    <property type="term" value="F:RNA polymerase II cis-regulatory region sequence-specific DNA binding"/>
    <property type="evidence" value="ECO:0007669"/>
    <property type="project" value="TreeGrafter"/>
</dbReference>
<evidence type="ECO:0000256" key="6">
    <source>
        <dbReference type="ARBA" id="ARBA00023125"/>
    </source>
</evidence>
<dbReference type="Proteomes" id="UP001188597">
    <property type="component" value="Unassembled WGS sequence"/>
</dbReference>
<evidence type="ECO:0000256" key="9">
    <source>
        <dbReference type="RuleBase" id="RU004020"/>
    </source>
</evidence>
<evidence type="ECO:0000313" key="13">
    <source>
        <dbReference type="EMBL" id="KAK3011115.1"/>
    </source>
</evidence>
<evidence type="ECO:0000256" key="10">
    <source>
        <dbReference type="SAM" id="Coils"/>
    </source>
</evidence>
<dbReference type="InterPro" id="IPR036390">
    <property type="entry name" value="WH_DNA-bd_sf"/>
</dbReference>
<evidence type="ECO:0000256" key="2">
    <source>
        <dbReference type="ARBA" id="ARBA00011233"/>
    </source>
</evidence>
<evidence type="ECO:0000256" key="1">
    <source>
        <dbReference type="ARBA" id="ARBA00004123"/>
    </source>
</evidence>
<sequence>METRSKEGKVLVLYENGDSVVSGIAAMDDVTSKEVPIVDINQPDHDDASEGGGAGGVGGSAASSIAQPMTGLRQSGPPPFLRKTYAMVQNPETDTLISWNTDGTSFIIWDTHLFCRDLLPKYFKHDTLSTFIYQLNKYGFKKINWDRWEYANEAFLAGKEHLLKNIKRKEQIPRQQGAGKRHVDQGNLTNDQAKLNVAINMLEQKLEKTENKVAKLKEDVSKQQEMVMILVNSLIPALVHRLFLKLMENGEVSGDENAKRQKLGETPENAAKSREDMENVDTTGQCVRGDKHGERDLSGVESEEQNLGSAGKADGIVGISLPDLNSNKYAAFEKLLEDELELKNASGGEVANQPSKTGAALKELLGNREDWGGYVTDLMEEVSK</sequence>
<evidence type="ECO:0000256" key="4">
    <source>
        <dbReference type="ARBA" id="ARBA00023015"/>
    </source>
</evidence>
<dbReference type="GO" id="GO:0003700">
    <property type="term" value="F:DNA-binding transcription factor activity"/>
    <property type="evidence" value="ECO:0007669"/>
    <property type="project" value="InterPro"/>
</dbReference>
<dbReference type="PRINTS" id="PR00056">
    <property type="entry name" value="HSFDOMAIN"/>
</dbReference>
<feature type="region of interest" description="Disordered" evidence="11">
    <location>
        <begin position="41"/>
        <end position="62"/>
    </location>
</feature>
<feature type="compositionally biased region" description="Gly residues" evidence="11">
    <location>
        <begin position="50"/>
        <end position="59"/>
    </location>
</feature>
<feature type="compositionally biased region" description="Basic and acidic residues" evidence="11">
    <location>
        <begin position="288"/>
        <end position="298"/>
    </location>
</feature>
<dbReference type="Pfam" id="PF00447">
    <property type="entry name" value="HSF_DNA-bind"/>
    <property type="match status" value="1"/>
</dbReference>
<evidence type="ECO:0000256" key="3">
    <source>
        <dbReference type="ARBA" id="ARBA00022553"/>
    </source>
</evidence>
<dbReference type="SMART" id="SM00415">
    <property type="entry name" value="HSF"/>
    <property type="match status" value="1"/>
</dbReference>
<keyword evidence="3" id="KW-0597">Phosphoprotein</keyword>
<keyword evidence="14" id="KW-1185">Reference proteome</keyword>
<evidence type="ECO:0000259" key="12">
    <source>
        <dbReference type="SMART" id="SM00415"/>
    </source>
</evidence>
<protein>
    <recommendedName>
        <fullName evidence="12">HSF-type DNA-binding domain-containing protein</fullName>
    </recommendedName>
</protein>
<keyword evidence="5" id="KW-0346">Stress response</keyword>
<dbReference type="GO" id="GO:0034605">
    <property type="term" value="P:cellular response to heat"/>
    <property type="evidence" value="ECO:0007669"/>
    <property type="project" value="TreeGrafter"/>
</dbReference>
<keyword evidence="4" id="KW-0805">Transcription regulation</keyword>
<feature type="region of interest" description="Disordered" evidence="11">
    <location>
        <begin position="254"/>
        <end position="312"/>
    </location>
</feature>
<dbReference type="Gene3D" id="1.10.10.10">
    <property type="entry name" value="Winged helix-like DNA-binding domain superfamily/Winged helix DNA-binding domain"/>
    <property type="match status" value="1"/>
</dbReference>
<dbReference type="SUPFAM" id="SSF46785">
    <property type="entry name" value="Winged helix' DNA-binding domain"/>
    <property type="match status" value="1"/>
</dbReference>
<dbReference type="AlphaFoldDB" id="A0AA89AQC6"/>
<dbReference type="GO" id="GO:0006357">
    <property type="term" value="P:regulation of transcription by RNA polymerase II"/>
    <property type="evidence" value="ECO:0007669"/>
    <property type="project" value="TreeGrafter"/>
</dbReference>
<comment type="subcellular location">
    <subcellularLocation>
        <location evidence="1">Nucleus</location>
    </subcellularLocation>
</comment>
<comment type="caution">
    <text evidence="13">The sequence shown here is derived from an EMBL/GenBank/DDBJ whole genome shotgun (WGS) entry which is preliminary data.</text>
</comment>
<keyword evidence="8" id="KW-0539">Nucleus</keyword>
<keyword evidence="7" id="KW-0804">Transcription</keyword>
<reference evidence="13" key="1">
    <citation type="submission" date="2022-12" db="EMBL/GenBank/DDBJ databases">
        <title>Draft genome assemblies for two species of Escallonia (Escalloniales).</title>
        <authorList>
            <person name="Chanderbali A."/>
            <person name="Dervinis C."/>
            <person name="Anghel I."/>
            <person name="Soltis D."/>
            <person name="Soltis P."/>
            <person name="Zapata F."/>
        </authorList>
    </citation>
    <scope>NUCLEOTIDE SEQUENCE</scope>
    <source>
        <strain evidence="13">UCBG64.0493</strain>
        <tissue evidence="13">Leaf</tissue>
    </source>
</reference>
<feature type="compositionally biased region" description="Basic and acidic residues" evidence="11">
    <location>
        <begin position="256"/>
        <end position="277"/>
    </location>
</feature>
<organism evidence="13 14">
    <name type="scientific">Escallonia herrerae</name>
    <dbReference type="NCBI Taxonomy" id="1293975"/>
    <lineage>
        <taxon>Eukaryota</taxon>
        <taxon>Viridiplantae</taxon>
        <taxon>Streptophyta</taxon>
        <taxon>Embryophyta</taxon>
        <taxon>Tracheophyta</taxon>
        <taxon>Spermatophyta</taxon>
        <taxon>Magnoliopsida</taxon>
        <taxon>eudicotyledons</taxon>
        <taxon>Gunneridae</taxon>
        <taxon>Pentapetalae</taxon>
        <taxon>asterids</taxon>
        <taxon>campanulids</taxon>
        <taxon>Escalloniales</taxon>
        <taxon>Escalloniaceae</taxon>
        <taxon>Escallonia</taxon>
    </lineage>
</organism>
<dbReference type="PANTHER" id="PTHR10015">
    <property type="entry name" value="HEAT SHOCK TRANSCRIPTION FACTOR"/>
    <property type="match status" value="1"/>
</dbReference>
<dbReference type="FunFam" id="1.10.10.10:FF:000037">
    <property type="entry name" value="Heat stress transcription factor B-4"/>
    <property type="match status" value="1"/>
</dbReference>
<keyword evidence="6" id="KW-0238">DNA-binding</keyword>
<feature type="coiled-coil region" evidence="10">
    <location>
        <begin position="192"/>
        <end position="226"/>
    </location>
</feature>
<evidence type="ECO:0000256" key="8">
    <source>
        <dbReference type="ARBA" id="ARBA00023242"/>
    </source>
</evidence>
<dbReference type="GO" id="GO:0005634">
    <property type="term" value="C:nucleus"/>
    <property type="evidence" value="ECO:0007669"/>
    <property type="project" value="UniProtKB-SubCell"/>
</dbReference>
<keyword evidence="10" id="KW-0175">Coiled coil</keyword>
<evidence type="ECO:0000256" key="7">
    <source>
        <dbReference type="ARBA" id="ARBA00023163"/>
    </source>
</evidence>
<dbReference type="EMBL" id="JAVXUP010001481">
    <property type="protein sequence ID" value="KAK3011115.1"/>
    <property type="molecule type" value="Genomic_DNA"/>
</dbReference>
<feature type="domain" description="HSF-type DNA-binding" evidence="12">
    <location>
        <begin position="76"/>
        <end position="169"/>
    </location>
</feature>
<dbReference type="InterPro" id="IPR000232">
    <property type="entry name" value="HSF_DNA-bd"/>
</dbReference>
<evidence type="ECO:0000313" key="14">
    <source>
        <dbReference type="Proteomes" id="UP001188597"/>
    </source>
</evidence>
<comment type="similarity">
    <text evidence="9">Belongs to the HSF family.</text>
</comment>
<name>A0AA89AQC6_9ASTE</name>
<comment type="subunit">
    <text evidence="2">Homotrimer.</text>
</comment>
<evidence type="ECO:0000256" key="5">
    <source>
        <dbReference type="ARBA" id="ARBA00023016"/>
    </source>
</evidence>
<dbReference type="PANTHER" id="PTHR10015:SF456">
    <property type="entry name" value="E2F_DP FAMILY WINGED-HELIX DNA-BINDING DOMAIN-CONTAINING PROTEIN-RELATED"/>
    <property type="match status" value="1"/>
</dbReference>
<evidence type="ECO:0000256" key="11">
    <source>
        <dbReference type="SAM" id="MobiDB-lite"/>
    </source>
</evidence>
<gene>
    <name evidence="13" type="ORF">RJ639_012674</name>
</gene>
<dbReference type="InterPro" id="IPR036388">
    <property type="entry name" value="WH-like_DNA-bd_sf"/>
</dbReference>
<proteinExistence type="inferred from homology"/>